<dbReference type="EMBL" id="LIAE01008330">
    <property type="protein sequence ID" value="PAV74434.1"/>
    <property type="molecule type" value="Genomic_DNA"/>
</dbReference>
<feature type="compositionally biased region" description="Acidic residues" evidence="6">
    <location>
        <begin position="159"/>
        <end position="173"/>
    </location>
</feature>
<feature type="compositionally biased region" description="Polar residues" evidence="6">
    <location>
        <begin position="271"/>
        <end position="290"/>
    </location>
</feature>
<dbReference type="InterPro" id="IPR012901">
    <property type="entry name" value="CARME"/>
</dbReference>
<feature type="compositionally biased region" description="Acidic residues" evidence="6">
    <location>
        <begin position="189"/>
        <end position="205"/>
    </location>
</feature>
<organism evidence="7 8">
    <name type="scientific">Diploscapter pachys</name>
    <dbReference type="NCBI Taxonomy" id="2018661"/>
    <lineage>
        <taxon>Eukaryota</taxon>
        <taxon>Metazoa</taxon>
        <taxon>Ecdysozoa</taxon>
        <taxon>Nematoda</taxon>
        <taxon>Chromadorea</taxon>
        <taxon>Rhabditida</taxon>
        <taxon>Rhabditina</taxon>
        <taxon>Rhabditomorpha</taxon>
        <taxon>Rhabditoidea</taxon>
        <taxon>Rhabditidae</taxon>
        <taxon>Diploscapter</taxon>
    </lineage>
</organism>
<dbReference type="EMBL" id="LIAE01008330">
    <property type="protein sequence ID" value="PAV74435.1"/>
    <property type="molecule type" value="Genomic_DNA"/>
</dbReference>
<keyword evidence="4" id="KW-0808">Transferase</keyword>
<dbReference type="GO" id="GO:0005829">
    <property type="term" value="C:cytosol"/>
    <property type="evidence" value="ECO:0007669"/>
    <property type="project" value="TreeGrafter"/>
</dbReference>
<evidence type="ECO:0000256" key="6">
    <source>
        <dbReference type="SAM" id="MobiDB-lite"/>
    </source>
</evidence>
<dbReference type="GO" id="GO:0035498">
    <property type="term" value="P:carnosine metabolic process"/>
    <property type="evidence" value="ECO:0007669"/>
    <property type="project" value="TreeGrafter"/>
</dbReference>
<accession>A0A2A2KKG5</accession>
<evidence type="ECO:0000256" key="1">
    <source>
        <dbReference type="ARBA" id="ARBA00010086"/>
    </source>
</evidence>
<dbReference type="STRING" id="2018661.A0A2A2KKG5"/>
<dbReference type="EMBL" id="LIAE01008330">
    <property type="protein sequence ID" value="PAV74437.1"/>
    <property type="molecule type" value="Genomic_DNA"/>
</dbReference>
<dbReference type="InterPro" id="IPR029063">
    <property type="entry name" value="SAM-dependent_MTases_sf"/>
</dbReference>
<dbReference type="PANTHER" id="PTHR12303:SF6">
    <property type="entry name" value="CARNOSINE N-METHYLTRANSFERASE"/>
    <property type="match status" value="1"/>
</dbReference>
<keyword evidence="5" id="KW-0949">S-adenosyl-L-methionine</keyword>
<dbReference type="Gene3D" id="3.40.50.150">
    <property type="entry name" value="Vaccinia Virus protein VP39"/>
    <property type="match status" value="1"/>
</dbReference>
<evidence type="ECO:0000256" key="5">
    <source>
        <dbReference type="ARBA" id="ARBA00022691"/>
    </source>
</evidence>
<comment type="similarity">
    <text evidence="1">Belongs to the carnosine N-methyltransferase family.</text>
</comment>
<evidence type="ECO:0000256" key="4">
    <source>
        <dbReference type="ARBA" id="ARBA00022679"/>
    </source>
</evidence>
<protein>
    <recommendedName>
        <fullName evidence="2">carnosine N-methyltransferase</fullName>
        <ecNumber evidence="2">2.1.1.22</ecNumber>
    </recommendedName>
</protein>
<name>A0A2A2KKG5_9BILA</name>
<gene>
    <name evidence="7" type="ORF">WR25_02427</name>
</gene>
<proteinExistence type="inferred from homology"/>
<dbReference type="SUPFAM" id="SSF53335">
    <property type="entry name" value="S-adenosyl-L-methionine-dependent methyltransferases"/>
    <property type="match status" value="1"/>
</dbReference>
<comment type="caution">
    <text evidence="7">The sequence shown here is derived from an EMBL/GenBank/DDBJ whole genome shotgun (WGS) entry which is preliminary data.</text>
</comment>
<feature type="compositionally biased region" description="Acidic residues" evidence="6">
    <location>
        <begin position="224"/>
        <end position="243"/>
    </location>
</feature>
<dbReference type="AlphaFoldDB" id="A0A2A2KKG5"/>
<dbReference type="GO" id="GO:0005634">
    <property type="term" value="C:nucleus"/>
    <property type="evidence" value="ECO:0007669"/>
    <property type="project" value="TreeGrafter"/>
</dbReference>
<dbReference type="GO" id="GO:0030735">
    <property type="term" value="F:carnosine N-methyltransferase activity"/>
    <property type="evidence" value="ECO:0007669"/>
    <property type="project" value="UniProtKB-EC"/>
</dbReference>
<sequence>MRGSEPLMSLVQHRAGLNVKEKTEIKIKRRSRAAELQANGEPSERRKRLSMEEIIARAAAHLADDDSDDSDDDRHRATPEDPSVPEPPLRDDSFDLTTLPHSNTPNLDQARLPTTSTPLASDHPQPKTPMMNNGLNPVTPITASQNRQPPAARPSIVETIEEEKDEGNEDSNFSDEPLIVKKNSRKSDDEQEDTPFDFTIEDSNDFDNFTLVKQKSPSVVAETIAEEEEKENEQEQEEDDDFDMPFTVTEKRDYSKEAANEQNESQKETQQKVQATQNQDWTKKMNQPSGSGVKEDGGKCCNGHSEENNSKEADEKGVDEEVVATEKVVNAFLFYHNYGQQQMLRTLGHMRKLPNAHKELLKPPISSHLNSVRNCIEANSKFLKMMVNYSAGMFGDEVGKALKIRQSRLPDETYMSKVLSTLRQIAREWSVEGEEERQATYAPVMDDLIQAFPDEDTRHLVRVFVPGAGLGRLAWELIQKGFSVMGNEYSMFMLMASCFVLNACKEANQFTIYPYIFDKNNSWSYADQIRAVKFPDNCPKMNEDTKNSFSMCAGNFLEIAQKEANSFNAIVTAWFIDTANNVIEYIETIYSCLISGGVWINVGPLTYHWADMNDEMSIELPYEEIIRIVKHTGFQIVKEDRKTSNYCPNTRSMLSNVYNCAYFVAVKPTPETSNR</sequence>
<evidence type="ECO:0000256" key="3">
    <source>
        <dbReference type="ARBA" id="ARBA00022603"/>
    </source>
</evidence>
<feature type="compositionally biased region" description="Polar residues" evidence="6">
    <location>
        <begin position="130"/>
        <end position="148"/>
    </location>
</feature>
<dbReference type="Proteomes" id="UP000218231">
    <property type="component" value="Unassembled WGS sequence"/>
</dbReference>
<dbReference type="GO" id="GO:0032259">
    <property type="term" value="P:methylation"/>
    <property type="evidence" value="ECO:0007669"/>
    <property type="project" value="UniProtKB-KW"/>
</dbReference>
<feature type="compositionally biased region" description="Basic and acidic residues" evidence="6">
    <location>
        <begin position="249"/>
        <end position="270"/>
    </location>
</feature>
<keyword evidence="8" id="KW-1185">Reference proteome</keyword>
<evidence type="ECO:0000313" key="7">
    <source>
        <dbReference type="EMBL" id="PAV74435.1"/>
    </source>
</evidence>
<dbReference type="Pfam" id="PF07942">
    <property type="entry name" value="CARME"/>
    <property type="match status" value="1"/>
</dbReference>
<dbReference type="PANTHER" id="PTHR12303">
    <property type="entry name" value="CARNOSINE N-METHYLTRANSFERASE"/>
    <property type="match status" value="1"/>
</dbReference>
<reference evidence="7 8" key="1">
    <citation type="journal article" date="2017" name="Curr. Biol.">
        <title>Genome architecture and evolution of a unichromosomal asexual nematode.</title>
        <authorList>
            <person name="Fradin H."/>
            <person name="Zegar C."/>
            <person name="Gutwein M."/>
            <person name="Lucas J."/>
            <person name="Kovtun M."/>
            <person name="Corcoran D."/>
            <person name="Baugh L.R."/>
            <person name="Kiontke K."/>
            <person name="Gunsalus K."/>
            <person name="Fitch D.H."/>
            <person name="Piano F."/>
        </authorList>
    </citation>
    <scope>NUCLEOTIDE SEQUENCE [LARGE SCALE GENOMIC DNA]</scope>
    <source>
        <strain evidence="7">PF1309</strain>
    </source>
</reference>
<dbReference type="EC" id="2.1.1.22" evidence="2"/>
<feature type="region of interest" description="Disordered" evidence="6">
    <location>
        <begin position="22"/>
        <end position="318"/>
    </location>
</feature>
<evidence type="ECO:0000256" key="2">
    <source>
        <dbReference type="ARBA" id="ARBA00012003"/>
    </source>
</evidence>
<dbReference type="EMBL" id="LIAE01008330">
    <property type="protein sequence ID" value="PAV74430.1"/>
    <property type="molecule type" value="Genomic_DNA"/>
</dbReference>
<dbReference type="SMART" id="SM01296">
    <property type="entry name" value="N2227"/>
    <property type="match status" value="1"/>
</dbReference>
<feature type="compositionally biased region" description="Polar residues" evidence="6">
    <location>
        <begin position="95"/>
        <end position="119"/>
    </location>
</feature>
<dbReference type="OrthoDB" id="978at2759"/>
<evidence type="ECO:0000313" key="8">
    <source>
        <dbReference type="Proteomes" id="UP000218231"/>
    </source>
</evidence>
<feature type="compositionally biased region" description="Basic and acidic residues" evidence="6">
    <location>
        <begin position="293"/>
        <end position="316"/>
    </location>
</feature>
<keyword evidence="3" id="KW-0489">Methyltransferase</keyword>